<feature type="transmembrane region" description="Helical" evidence="12">
    <location>
        <begin position="289"/>
        <end position="309"/>
    </location>
</feature>
<keyword evidence="2 12" id="KW-0813">Transport</keyword>
<comment type="similarity">
    <text evidence="11">In the N-terminal section; belongs to the SecD/SecF family. SecD subfamily.</text>
</comment>
<feature type="domain" description="Protein export membrane protein SecD/SecF C-terminal" evidence="14">
    <location>
        <begin position="250"/>
        <end position="415"/>
    </location>
</feature>
<dbReference type="PANTHER" id="PTHR30081">
    <property type="entry name" value="PROTEIN-EXPORT MEMBRANE PROTEIN SEC"/>
    <property type="match status" value="1"/>
</dbReference>
<dbReference type="NCBIfam" id="TIGR00916">
    <property type="entry name" value="2A0604s01"/>
    <property type="match status" value="2"/>
</dbReference>
<feature type="transmembrane region" description="Helical" evidence="12">
    <location>
        <begin position="575"/>
        <end position="592"/>
    </location>
</feature>
<comment type="caution">
    <text evidence="12">Lacks conserved residue(s) required for the propagation of feature annotation.</text>
</comment>
<organism evidence="16 17">
    <name type="scientific">Nosocomiicoccus ampullae</name>
    <dbReference type="NCBI Taxonomy" id="489910"/>
    <lineage>
        <taxon>Bacteria</taxon>
        <taxon>Bacillati</taxon>
        <taxon>Bacillota</taxon>
        <taxon>Bacilli</taxon>
        <taxon>Bacillales</taxon>
        <taxon>Staphylococcaceae</taxon>
        <taxon>Nosocomiicoccus</taxon>
    </lineage>
</organism>
<evidence type="ECO:0000256" key="11">
    <source>
        <dbReference type="ARBA" id="ARBA00061053"/>
    </source>
</evidence>
<keyword evidence="17" id="KW-1185">Reference proteome</keyword>
<dbReference type="Pfam" id="PF07549">
    <property type="entry name" value="Sec_GG"/>
    <property type="match status" value="2"/>
</dbReference>
<keyword evidence="6 12" id="KW-1133">Transmembrane helix</keyword>
<feature type="transmembrane region" description="Helical" evidence="12">
    <location>
        <begin position="463"/>
        <end position="481"/>
    </location>
</feature>
<dbReference type="InterPro" id="IPR022813">
    <property type="entry name" value="SecD/SecF_arch_bac"/>
</dbReference>
<feature type="transmembrane region" description="Helical" evidence="12">
    <location>
        <begin position="682"/>
        <end position="700"/>
    </location>
</feature>
<dbReference type="NCBIfam" id="NF009581">
    <property type="entry name" value="PRK13024.1-1"/>
    <property type="match status" value="1"/>
</dbReference>
<comment type="similarity">
    <text evidence="10">In the C-terminal section; belongs to the SecD/SecF family. SecF subfamily.</text>
</comment>
<evidence type="ECO:0000259" key="14">
    <source>
        <dbReference type="Pfam" id="PF02355"/>
    </source>
</evidence>
<keyword evidence="5 12" id="KW-0653">Protein transport</keyword>
<evidence type="ECO:0000256" key="1">
    <source>
        <dbReference type="ARBA" id="ARBA00004651"/>
    </source>
</evidence>
<dbReference type="PANTHER" id="PTHR30081:SF1">
    <property type="entry name" value="PROTEIN TRANSLOCASE SUBUNIT SECD"/>
    <property type="match status" value="1"/>
</dbReference>
<feature type="transmembrane region" description="Helical" evidence="12">
    <location>
        <begin position="266"/>
        <end position="284"/>
    </location>
</feature>
<evidence type="ECO:0000256" key="4">
    <source>
        <dbReference type="ARBA" id="ARBA00022692"/>
    </source>
</evidence>
<dbReference type="InterPro" id="IPR055344">
    <property type="entry name" value="SecD_SecF_C_bact"/>
</dbReference>
<comment type="subunit">
    <text evidence="12">Forms a complex with SecF. Part of the essential Sec protein translocation apparatus which comprises SecA, SecYEG and auxiliary proteins SecDF. Other proteins may also be involved.</text>
</comment>
<comment type="subcellular location">
    <subcellularLocation>
        <location evidence="1 12">Cell membrane</location>
        <topology evidence="1 12">Multi-pass membrane protein</topology>
    </subcellularLocation>
</comment>
<dbReference type="InterPro" id="IPR022645">
    <property type="entry name" value="SecD/SecF_bac"/>
</dbReference>
<dbReference type="NCBIfam" id="TIGR01129">
    <property type="entry name" value="secD"/>
    <property type="match status" value="1"/>
</dbReference>
<reference evidence="16 17" key="1">
    <citation type="submission" date="2020-08" db="EMBL/GenBank/DDBJ databases">
        <title>Genomic Encyclopedia of Type Strains, Phase IV (KMG-IV): sequencing the most valuable type-strain genomes for metagenomic binning, comparative biology and taxonomic classification.</title>
        <authorList>
            <person name="Goeker M."/>
        </authorList>
    </citation>
    <scope>NUCLEOTIDE SEQUENCE [LARGE SCALE GENOMIC DNA]</scope>
    <source>
        <strain evidence="16 17">DSM 19163</strain>
    </source>
</reference>
<dbReference type="Pfam" id="PF02355">
    <property type="entry name" value="SecD_SecF_C"/>
    <property type="match status" value="2"/>
</dbReference>
<gene>
    <name evidence="13" type="primary">secF</name>
    <name evidence="12" type="synonym">secD</name>
    <name evidence="16" type="ORF">HNQ45_001221</name>
</gene>
<dbReference type="Pfam" id="PF21760">
    <property type="entry name" value="SecD_1st"/>
    <property type="match status" value="1"/>
</dbReference>
<dbReference type="GO" id="GO:0015450">
    <property type="term" value="F:protein-transporting ATPase activity"/>
    <property type="evidence" value="ECO:0007669"/>
    <property type="project" value="InterPro"/>
</dbReference>
<evidence type="ECO:0000256" key="10">
    <source>
        <dbReference type="ARBA" id="ARBA00060856"/>
    </source>
</evidence>
<keyword evidence="4 12" id="KW-0812">Transmembrane</keyword>
<comment type="similarity">
    <text evidence="13">Belongs to the SecD/SecF family. SecF subfamily.</text>
</comment>
<evidence type="ECO:0000256" key="8">
    <source>
        <dbReference type="ARBA" id="ARBA00023136"/>
    </source>
</evidence>
<dbReference type="InterPro" id="IPR005665">
    <property type="entry name" value="SecF_bac"/>
</dbReference>
<feature type="transmembrane region" description="Helical" evidence="12">
    <location>
        <begin position="626"/>
        <end position="647"/>
    </location>
</feature>
<keyword evidence="7 12" id="KW-0811">Translocation</keyword>
<evidence type="ECO:0000256" key="2">
    <source>
        <dbReference type="ARBA" id="ARBA00022448"/>
    </source>
</evidence>
<dbReference type="FunFam" id="1.20.1640.10:FF:000024">
    <property type="entry name" value="Multifunctional fusion protein"/>
    <property type="match status" value="1"/>
</dbReference>
<dbReference type="PRINTS" id="PR01755">
    <property type="entry name" value="SECFTRNLCASE"/>
</dbReference>
<evidence type="ECO:0000256" key="9">
    <source>
        <dbReference type="ARBA" id="ARBA00059018"/>
    </source>
</evidence>
<evidence type="ECO:0000313" key="17">
    <source>
        <dbReference type="Proteomes" id="UP000579136"/>
    </source>
</evidence>
<dbReference type="GO" id="GO:0006605">
    <property type="term" value="P:protein targeting"/>
    <property type="evidence" value="ECO:0007669"/>
    <property type="project" value="UniProtKB-UniRule"/>
</dbReference>
<evidence type="ECO:0000256" key="7">
    <source>
        <dbReference type="ARBA" id="ARBA00023010"/>
    </source>
</evidence>
<feature type="transmembrane region" description="Helical" evidence="12">
    <location>
        <begin position="706"/>
        <end position="732"/>
    </location>
</feature>
<dbReference type="EMBL" id="JACHHF010000006">
    <property type="protein sequence ID" value="MBB5176334.1"/>
    <property type="molecule type" value="Genomic_DNA"/>
</dbReference>
<dbReference type="SUPFAM" id="SSF82866">
    <property type="entry name" value="Multidrug efflux transporter AcrB transmembrane domain"/>
    <property type="match status" value="2"/>
</dbReference>
<dbReference type="Proteomes" id="UP000579136">
    <property type="component" value="Unassembled WGS sequence"/>
</dbReference>
<name>A0A9Q2HFK1_9STAP</name>
<feature type="transmembrane region" description="Helical" evidence="12">
    <location>
        <begin position="599"/>
        <end position="620"/>
    </location>
</feature>
<feature type="domain" description="Protein translocase subunit SecDF P1" evidence="15">
    <location>
        <begin position="64"/>
        <end position="122"/>
    </location>
</feature>
<comment type="function">
    <text evidence="9 12">Part of the Sec protein translocase complex. Interacts with the SecYEG preprotein conducting channel. SecDF uses the proton motive force (PMF) to complete protein translocation after the ATP-dependent function of SecA.</text>
</comment>
<dbReference type="InterPro" id="IPR048634">
    <property type="entry name" value="SecD_SecF_C"/>
</dbReference>
<dbReference type="GO" id="GO:0043952">
    <property type="term" value="P:protein transport by the Sec complex"/>
    <property type="evidence" value="ECO:0007669"/>
    <property type="project" value="UniProtKB-UniRule"/>
</dbReference>
<dbReference type="GO" id="GO:0005886">
    <property type="term" value="C:plasma membrane"/>
    <property type="evidence" value="ECO:0007669"/>
    <property type="project" value="UniProtKB-SubCell"/>
</dbReference>
<evidence type="ECO:0000313" key="16">
    <source>
        <dbReference type="EMBL" id="MBB5176334.1"/>
    </source>
</evidence>
<comment type="similarity">
    <text evidence="12">Belongs to the SecD/SecF family. SecD subfamily.</text>
</comment>
<feature type="transmembrane region" description="Helical" evidence="12">
    <location>
        <begin position="357"/>
        <end position="382"/>
    </location>
</feature>
<comment type="subunit">
    <text evidence="13">Forms a complex with SecD. Part of the essential Sec protein translocation apparatus which comprises SecA, SecYEG and auxiliary proteins SecDF. Other proteins may also be involved.</text>
</comment>
<keyword evidence="8 12" id="KW-0472">Membrane</keyword>
<feature type="domain" description="Protein export membrane protein SecD/SecF C-terminal" evidence="14">
    <location>
        <begin position="556"/>
        <end position="734"/>
    </location>
</feature>
<dbReference type="Gene3D" id="1.20.1640.10">
    <property type="entry name" value="Multidrug efflux transporter AcrB transmembrane domain"/>
    <property type="match status" value="2"/>
</dbReference>
<dbReference type="Gene3D" id="3.30.70.3220">
    <property type="match status" value="1"/>
</dbReference>
<dbReference type="HAMAP" id="MF_01464_B">
    <property type="entry name" value="SecF_B"/>
    <property type="match status" value="1"/>
</dbReference>
<keyword evidence="3 12" id="KW-1003">Cell membrane</keyword>
<evidence type="ECO:0000256" key="6">
    <source>
        <dbReference type="ARBA" id="ARBA00022989"/>
    </source>
</evidence>
<dbReference type="HAMAP" id="MF_01463_B">
    <property type="entry name" value="SecD_B"/>
    <property type="match status" value="1"/>
</dbReference>
<evidence type="ECO:0000256" key="3">
    <source>
        <dbReference type="ARBA" id="ARBA00022475"/>
    </source>
</evidence>
<feature type="transmembrane region" description="Helical" evidence="12">
    <location>
        <begin position="388"/>
        <end position="411"/>
    </location>
</feature>
<dbReference type="AlphaFoldDB" id="A0A9Q2HFK1"/>
<proteinExistence type="inferred from homology"/>
<dbReference type="InterPro" id="IPR005791">
    <property type="entry name" value="SecD"/>
</dbReference>
<feature type="transmembrane region" description="Helical" evidence="12">
    <location>
        <begin position="315"/>
        <end position="336"/>
    </location>
</feature>
<dbReference type="GO" id="GO:0065002">
    <property type="term" value="P:intracellular protein transmembrane transport"/>
    <property type="evidence" value="ECO:0007669"/>
    <property type="project" value="UniProtKB-UniRule"/>
</dbReference>
<evidence type="ECO:0000259" key="15">
    <source>
        <dbReference type="Pfam" id="PF21760"/>
    </source>
</evidence>
<evidence type="ECO:0000256" key="12">
    <source>
        <dbReference type="HAMAP-Rule" id="MF_01463"/>
    </source>
</evidence>
<comment type="caution">
    <text evidence="16">The sequence shown here is derived from an EMBL/GenBank/DDBJ whole genome shotgun (WGS) entry which is preliminary data.</text>
</comment>
<dbReference type="NCBIfam" id="TIGR00966">
    <property type="entry name" value="transloc_SecF"/>
    <property type="match status" value="1"/>
</dbReference>
<sequence>MKKKPSRIISLALIVVLLGTVIGLTYKDVVKDVNLGLDLQGGFEVLYQVEPLEKDDKIDQKDVEATASTLDSRVNVLGVSEPNIQIEEGNRIRVQLAGVEDQKEARELLSTQAELTIRDVNDNVLLSGKDLVQGGASQGYDDLNQPIVSLKLKDANKFNEITKEVSEMPQGTNLLVIWMDFEEGVDSFEKEMQSDDPKYISAATVDQPINSTEVMISGGFSDKDGLQRAQNIAALLNSGALPVKLDEIFSTSVGAQFGEEALDKTVKAGAIGVIIVLLYMLVFYRVPGLIASLTLVVYVYLTLVMFNLISGVLTLPGIAALILGVGMAVDANIILYERVKEEIRIGRSIKEAYKKGASSSLWTIIDANLTTLIAAIILFIFGTSSVKGFAMMLLLSILMSFVTAVFLTRVLMRLLVSSGRLDNKPGLFGLNKKHIHNIREGVNVQDLQTVWDRLNFAEHAKKFFLLSGVIILVGAIILSIFKLNLGIDFTSGTRADIVVENSTTEESVREDLTTLKLEPESLTKSGDNTVVARYSKDLNKDQIAELQQFFEEKYGETPMTSTVSPVVGQELVKNAIKALLIASVAIIIYVSIRFEWRMGLPAVIALIHDVFIMIAVFSLFRLEIDITFIAAVLTIVGYSINDTIVTFDRIRENNKKMKMYRSEADINRLINTSLRQTMTRSLNTVLTVIIVVVFLVLMGSESIFTFSVALLVGLISGVYSSLFIAIQLWGVLKKKQLRKNGGTLVVYEEKRNNKDKVLV</sequence>
<accession>A0A9Q2HFK1</accession>
<dbReference type="InterPro" id="IPR022646">
    <property type="entry name" value="SecD/SecF_CS"/>
</dbReference>
<dbReference type="FunFam" id="1.20.1640.10:FF:000004">
    <property type="entry name" value="Protein translocase subunit SecD"/>
    <property type="match status" value="1"/>
</dbReference>
<dbReference type="InterPro" id="IPR048631">
    <property type="entry name" value="SecD_1st"/>
</dbReference>
<evidence type="ECO:0000256" key="5">
    <source>
        <dbReference type="ARBA" id="ARBA00022927"/>
    </source>
</evidence>
<evidence type="ECO:0000256" key="13">
    <source>
        <dbReference type="HAMAP-Rule" id="MF_01464"/>
    </source>
</evidence>
<protein>
    <recommendedName>
        <fullName evidence="12 13">Multifunctional fusion protein</fullName>
    </recommendedName>
    <domain>
        <recommendedName>
            <fullName evidence="12">Protein translocase subunit SecD</fullName>
        </recommendedName>
    </domain>
    <domain>
        <recommendedName>
            <fullName evidence="13">Protein-export membrane protein SecF</fullName>
        </recommendedName>
    </domain>
</protein>
<dbReference type="RefSeq" id="WP_183674632.1">
    <property type="nucleotide sequence ID" value="NZ_CBCRYX010000005.1"/>
</dbReference>